<organism evidence="1 2">
    <name type="scientific">Actinomadura namibiensis</name>
    <dbReference type="NCBI Taxonomy" id="182080"/>
    <lineage>
        <taxon>Bacteria</taxon>
        <taxon>Bacillati</taxon>
        <taxon>Actinomycetota</taxon>
        <taxon>Actinomycetes</taxon>
        <taxon>Streptosporangiales</taxon>
        <taxon>Thermomonosporaceae</taxon>
        <taxon>Actinomadura</taxon>
    </lineage>
</organism>
<evidence type="ECO:0000313" key="1">
    <source>
        <dbReference type="EMBL" id="MBA8949956.1"/>
    </source>
</evidence>
<keyword evidence="2" id="KW-1185">Reference proteome</keyword>
<comment type="caution">
    <text evidence="1">The sequence shown here is derived from an EMBL/GenBank/DDBJ whole genome shotgun (WGS) entry which is preliminary data.</text>
</comment>
<accession>A0A7W3LKS7</accession>
<name>A0A7W3LKS7_ACTNM</name>
<dbReference type="AlphaFoldDB" id="A0A7W3LKS7"/>
<evidence type="ECO:0000313" key="2">
    <source>
        <dbReference type="Proteomes" id="UP000572680"/>
    </source>
</evidence>
<proteinExistence type="predicted"/>
<gene>
    <name evidence="1" type="ORF">HNR61_001569</name>
</gene>
<reference evidence="1 2" key="1">
    <citation type="submission" date="2020-08" db="EMBL/GenBank/DDBJ databases">
        <title>Genomic Encyclopedia of Type Strains, Phase IV (KMG-IV): sequencing the most valuable type-strain genomes for metagenomic binning, comparative biology and taxonomic classification.</title>
        <authorList>
            <person name="Goeker M."/>
        </authorList>
    </citation>
    <scope>NUCLEOTIDE SEQUENCE [LARGE SCALE GENOMIC DNA]</scope>
    <source>
        <strain evidence="1 2">DSM 44197</strain>
    </source>
</reference>
<protein>
    <submittedName>
        <fullName evidence="1">Uncharacterized protein</fullName>
    </submittedName>
</protein>
<dbReference type="EMBL" id="JACJIA010000002">
    <property type="protein sequence ID" value="MBA8949956.1"/>
    <property type="molecule type" value="Genomic_DNA"/>
</dbReference>
<dbReference type="Proteomes" id="UP000572680">
    <property type="component" value="Unassembled WGS sequence"/>
</dbReference>
<sequence>MTVLLNAGPSLVAFKIARKLPIVTPLSPDQAAP</sequence>